<dbReference type="GO" id="GO:0016042">
    <property type="term" value="P:lipid catabolic process"/>
    <property type="evidence" value="ECO:0007669"/>
    <property type="project" value="InterPro"/>
</dbReference>
<protein>
    <submittedName>
        <fullName evidence="2">Lipase</fullName>
    </submittedName>
</protein>
<dbReference type="InterPro" id="IPR053228">
    <property type="entry name" value="Stereospecific_Lipase"/>
</dbReference>
<dbReference type="GO" id="GO:0016787">
    <property type="term" value="F:hydrolase activity"/>
    <property type="evidence" value="ECO:0007669"/>
    <property type="project" value="InterPro"/>
</dbReference>
<organism evidence="2 3">
    <name type="scientific">Nocardia stercoris</name>
    <dbReference type="NCBI Taxonomy" id="2483361"/>
    <lineage>
        <taxon>Bacteria</taxon>
        <taxon>Bacillati</taxon>
        <taxon>Actinomycetota</taxon>
        <taxon>Actinomycetes</taxon>
        <taxon>Mycobacteriales</taxon>
        <taxon>Nocardiaceae</taxon>
        <taxon>Nocardia</taxon>
    </lineage>
</organism>
<dbReference type="Pfam" id="PF01674">
    <property type="entry name" value="Lipase_2"/>
    <property type="match status" value="1"/>
</dbReference>
<dbReference type="OrthoDB" id="8871309at2"/>
<feature type="region of interest" description="Disordered" evidence="1">
    <location>
        <begin position="57"/>
        <end position="78"/>
    </location>
</feature>
<accession>A0A3M2L1Q1</accession>
<proteinExistence type="predicted"/>
<evidence type="ECO:0000313" key="3">
    <source>
        <dbReference type="Proteomes" id="UP000279275"/>
    </source>
</evidence>
<evidence type="ECO:0000256" key="1">
    <source>
        <dbReference type="SAM" id="MobiDB-lite"/>
    </source>
</evidence>
<evidence type="ECO:0000313" key="2">
    <source>
        <dbReference type="EMBL" id="RMI30433.1"/>
    </source>
</evidence>
<reference evidence="2 3" key="1">
    <citation type="submission" date="2018-10" db="EMBL/GenBank/DDBJ databases">
        <title>Isolation from cow dung.</title>
        <authorList>
            <person name="Ling L."/>
        </authorList>
    </citation>
    <scope>NUCLEOTIDE SEQUENCE [LARGE SCALE GENOMIC DNA]</scope>
    <source>
        <strain evidence="2 3">NEAU-LL90</strain>
    </source>
</reference>
<dbReference type="PANTHER" id="PTHR37574:SF1">
    <property type="entry name" value="LIPASE B"/>
    <property type="match status" value="1"/>
</dbReference>
<gene>
    <name evidence="2" type="ORF">EBN03_22340</name>
</gene>
<dbReference type="PANTHER" id="PTHR37574">
    <property type="entry name" value="LIPASE B"/>
    <property type="match status" value="1"/>
</dbReference>
<dbReference type="AlphaFoldDB" id="A0A3M2L1Q1"/>
<dbReference type="EMBL" id="RFFH01000010">
    <property type="protein sequence ID" value="RMI30433.1"/>
    <property type="molecule type" value="Genomic_DNA"/>
</dbReference>
<sequence length="400" mass="39930">MLIAGGVGAAAAADPVSPATEQQLADTIAAGLSQPVQPIAAQCGSGSGVGSGISAADCGDGSSSGSTGSTASDTTGFGPADTTFPGAFGYSLQHPDVAPPGTNNWNCKPTAQHPRPVVLVHGTWENAYDNFAFVSQPITSAGFCTFTFNYGRSSLLQGGGLGTLLPGIGGTGDIPTSATQLQTFVDRVLAATGAGKVDIVAHSQGGMMTRWYTEFDGGAPKVDHLIEFGATNHGTTLDGIATLGRTVNNLGIDVLGLVEILVGHGGIQQTIGSDVVTRLNANGDTVSGIDYTVVGTKYDEVTTPYQSTFLTAGPGATVKNITLQDGCAQDASDHVSMMYSPRALSIILNTLDPVQNPSLQCTANPWIDTGSSASGGPGSLSGAGSSLSGGGGSSLSGGGS</sequence>
<name>A0A3M2L1Q1_9NOCA</name>
<dbReference type="InterPro" id="IPR029058">
    <property type="entry name" value="AB_hydrolase_fold"/>
</dbReference>
<dbReference type="SUPFAM" id="SSF53474">
    <property type="entry name" value="alpha/beta-Hydrolases"/>
    <property type="match status" value="1"/>
</dbReference>
<dbReference type="InterPro" id="IPR002918">
    <property type="entry name" value="Lipase_EstA/Esterase_EstB"/>
</dbReference>
<feature type="compositionally biased region" description="Gly residues" evidence="1">
    <location>
        <begin position="373"/>
        <end position="400"/>
    </location>
</feature>
<dbReference type="Proteomes" id="UP000279275">
    <property type="component" value="Unassembled WGS sequence"/>
</dbReference>
<keyword evidence="3" id="KW-1185">Reference proteome</keyword>
<dbReference type="Gene3D" id="3.40.50.1820">
    <property type="entry name" value="alpha/beta hydrolase"/>
    <property type="match status" value="1"/>
</dbReference>
<feature type="region of interest" description="Disordered" evidence="1">
    <location>
        <begin position="370"/>
        <end position="400"/>
    </location>
</feature>
<comment type="caution">
    <text evidence="2">The sequence shown here is derived from an EMBL/GenBank/DDBJ whole genome shotgun (WGS) entry which is preliminary data.</text>
</comment>